<evidence type="ECO:0000313" key="3">
    <source>
        <dbReference type="EMBL" id="OGF98969.1"/>
    </source>
</evidence>
<dbReference type="AlphaFoldDB" id="A0A1F5YFP5"/>
<proteinExistence type="predicted"/>
<protein>
    <recommendedName>
        <fullName evidence="5">PrgI family protein</fullName>
    </recommendedName>
</protein>
<organism evidence="3 4">
    <name type="scientific">Candidatus Gottesmanbacteria bacterium RBG_16_38_7b</name>
    <dbReference type="NCBI Taxonomy" id="1798372"/>
    <lineage>
        <taxon>Bacteria</taxon>
        <taxon>Candidatus Gottesmaniibacteriota</taxon>
    </lineage>
</organism>
<keyword evidence="1" id="KW-0175">Coiled coil</keyword>
<dbReference type="InterPro" id="IPR024414">
    <property type="entry name" value="Uncharacterised_PrgI"/>
</dbReference>
<sequence length="462" mass="51884">MEQHAVPRNISSFQFRLVGDMTLRQFFYLAGGGAIAFLFFKVAPFPGIIKWPMVLTAAFSGVAFAFLPIQERPLDKWLVAFIKSINSPTQYLWHKDAAVPEILMRSYSSPIKKMPQNHQAAHEDAKKKLDNYLTSLPKQPHQELNIREKHYVDKTLQLFIQTPTASGQIIRPADKPEAAIIGQAATMAADSNYGRINMPFPKIPVYKEESLIKKEDEEKTKVIKQTSAVKEEAKAIKEQPKIQEPAPEQKQVMEVKTEPAEQQLIGKQTEVQEKKVPDELTKILAEKDKLEKELAQLKKELTQSQKPVPLSGTTAEKPEIVKPELAPEKKEPTIKTVTAKTAVNLIGIPRLPQVPNIIMGVIKDMQGKILPNIILTVKDTNGVPHRALKTNRLGQFSTATPLQNSIYHIEAEDPLKRYVFDIAEINLSGKVFLPIEITAKGEKELMREKLTKEIFGNQGATV</sequence>
<feature type="transmembrane region" description="Helical" evidence="2">
    <location>
        <begin position="26"/>
        <end position="43"/>
    </location>
</feature>
<evidence type="ECO:0008006" key="5">
    <source>
        <dbReference type="Google" id="ProtNLM"/>
    </source>
</evidence>
<name>A0A1F5YFP5_9BACT</name>
<evidence type="ECO:0000256" key="2">
    <source>
        <dbReference type="SAM" id="Phobius"/>
    </source>
</evidence>
<accession>A0A1F5YFP5</accession>
<dbReference type="Pfam" id="PF12666">
    <property type="entry name" value="PrgI"/>
    <property type="match status" value="1"/>
</dbReference>
<feature type="coiled-coil region" evidence="1">
    <location>
        <begin position="280"/>
        <end position="307"/>
    </location>
</feature>
<gene>
    <name evidence="3" type="ORF">A2153_02805</name>
</gene>
<keyword evidence="2" id="KW-0472">Membrane</keyword>
<evidence type="ECO:0000313" key="4">
    <source>
        <dbReference type="Proteomes" id="UP000177396"/>
    </source>
</evidence>
<dbReference type="Proteomes" id="UP000177396">
    <property type="component" value="Unassembled WGS sequence"/>
</dbReference>
<keyword evidence="2" id="KW-0812">Transmembrane</keyword>
<comment type="caution">
    <text evidence="3">The sequence shown here is derived from an EMBL/GenBank/DDBJ whole genome shotgun (WGS) entry which is preliminary data.</text>
</comment>
<evidence type="ECO:0000256" key="1">
    <source>
        <dbReference type="SAM" id="Coils"/>
    </source>
</evidence>
<dbReference type="EMBL" id="MFJB01000075">
    <property type="protein sequence ID" value="OGF98969.1"/>
    <property type="molecule type" value="Genomic_DNA"/>
</dbReference>
<reference evidence="3 4" key="1">
    <citation type="journal article" date="2016" name="Nat. Commun.">
        <title>Thousands of microbial genomes shed light on interconnected biogeochemical processes in an aquifer system.</title>
        <authorList>
            <person name="Anantharaman K."/>
            <person name="Brown C.T."/>
            <person name="Hug L.A."/>
            <person name="Sharon I."/>
            <person name="Castelle C.J."/>
            <person name="Probst A.J."/>
            <person name="Thomas B.C."/>
            <person name="Singh A."/>
            <person name="Wilkins M.J."/>
            <person name="Karaoz U."/>
            <person name="Brodie E.L."/>
            <person name="Williams K.H."/>
            <person name="Hubbard S.S."/>
            <person name="Banfield J.F."/>
        </authorList>
    </citation>
    <scope>NUCLEOTIDE SEQUENCE [LARGE SCALE GENOMIC DNA]</scope>
</reference>
<keyword evidence="2" id="KW-1133">Transmembrane helix</keyword>